<feature type="region of interest" description="Disordered" evidence="1">
    <location>
        <begin position="15"/>
        <end position="44"/>
    </location>
</feature>
<sequence>MKLEVWTCHSVDSLSMSTSMSPVPPIMAHSRTKPPKKPAVWYPSPETGQTGICLQHT</sequence>
<dbReference type="GeneID" id="28993523"/>
<accession>A0A162N1W0</accession>
<dbReference type="VEuPathDB" id="FungiDB:PHYBLDRAFT_151164"/>
<dbReference type="Proteomes" id="UP000077315">
    <property type="component" value="Unassembled WGS sequence"/>
</dbReference>
<gene>
    <name evidence="2" type="ORF">PHYBLDRAFT_151164</name>
</gene>
<dbReference type="InParanoid" id="A0A162N1W0"/>
<protein>
    <submittedName>
        <fullName evidence="2">Uncharacterized protein</fullName>
    </submittedName>
</protein>
<name>A0A162N1W0_PHYB8</name>
<organism evidence="2 3">
    <name type="scientific">Phycomyces blakesleeanus (strain ATCC 8743b / DSM 1359 / FGSC 10004 / NBRC 33097 / NRRL 1555)</name>
    <dbReference type="NCBI Taxonomy" id="763407"/>
    <lineage>
        <taxon>Eukaryota</taxon>
        <taxon>Fungi</taxon>
        <taxon>Fungi incertae sedis</taxon>
        <taxon>Mucoromycota</taxon>
        <taxon>Mucoromycotina</taxon>
        <taxon>Mucoromycetes</taxon>
        <taxon>Mucorales</taxon>
        <taxon>Phycomycetaceae</taxon>
        <taxon>Phycomyces</taxon>
    </lineage>
</organism>
<reference evidence="3" key="1">
    <citation type="submission" date="2015-06" db="EMBL/GenBank/DDBJ databases">
        <title>Expansion of signal transduction pathways in fungi by whole-genome duplication.</title>
        <authorList>
            <consortium name="DOE Joint Genome Institute"/>
            <person name="Corrochano L.M."/>
            <person name="Kuo A."/>
            <person name="Marcet-Houben M."/>
            <person name="Polaino S."/>
            <person name="Salamov A."/>
            <person name="Villalobos J.M."/>
            <person name="Alvarez M.I."/>
            <person name="Avalos J."/>
            <person name="Benito E.P."/>
            <person name="Benoit I."/>
            <person name="Burger G."/>
            <person name="Camino L.P."/>
            <person name="Canovas D."/>
            <person name="Cerda-Olmedo E."/>
            <person name="Cheng J.-F."/>
            <person name="Dominguez A."/>
            <person name="Elias M."/>
            <person name="Eslava A.P."/>
            <person name="Glaser F."/>
            <person name="Grimwood J."/>
            <person name="Gutierrez G."/>
            <person name="Heitman J."/>
            <person name="Henrissat B."/>
            <person name="Iturriaga E.A."/>
            <person name="Lang B.F."/>
            <person name="Lavin J.L."/>
            <person name="Lee S."/>
            <person name="Li W."/>
            <person name="Lindquist E."/>
            <person name="Lopez-Garcia S."/>
            <person name="Luque E.M."/>
            <person name="Marcos A.T."/>
            <person name="Martin J."/>
            <person name="McCluskey K."/>
            <person name="Medina H.R."/>
            <person name="Miralles-Duran A."/>
            <person name="Miyazaki A."/>
            <person name="Munoz-Torres E."/>
            <person name="Oguiza J.A."/>
            <person name="Ohm R."/>
            <person name="Olmedo M."/>
            <person name="Orejas M."/>
            <person name="Ortiz-Castellanos L."/>
            <person name="Pisabarro A.G."/>
            <person name="Rodriguez-Romero J."/>
            <person name="Ruiz-Herrera J."/>
            <person name="Ruiz-Vazquez R."/>
            <person name="Sanz C."/>
            <person name="Schackwitz W."/>
            <person name="Schmutz J."/>
            <person name="Shahriari M."/>
            <person name="Shelest E."/>
            <person name="Silva-Franco F."/>
            <person name="Soanes D."/>
            <person name="Syed K."/>
            <person name="Tagua V.G."/>
            <person name="Talbot N.J."/>
            <person name="Thon M."/>
            <person name="De vries R.P."/>
            <person name="Wiebenga A."/>
            <person name="Yadav J.S."/>
            <person name="Braun E.L."/>
            <person name="Baker S."/>
            <person name="Garre V."/>
            <person name="Horwitz B."/>
            <person name="Torres-Martinez S."/>
            <person name="Idnurm A."/>
            <person name="Herrera-Estrella A."/>
            <person name="Gabaldon T."/>
            <person name="Grigoriev I.V."/>
        </authorList>
    </citation>
    <scope>NUCLEOTIDE SEQUENCE [LARGE SCALE GENOMIC DNA]</scope>
    <source>
        <strain evidence="3">NRRL 1555(-)</strain>
    </source>
</reference>
<evidence type="ECO:0000313" key="3">
    <source>
        <dbReference type="Proteomes" id="UP000077315"/>
    </source>
</evidence>
<proteinExistence type="predicted"/>
<keyword evidence="3" id="KW-1185">Reference proteome</keyword>
<evidence type="ECO:0000313" key="2">
    <source>
        <dbReference type="EMBL" id="OAD67648.1"/>
    </source>
</evidence>
<dbReference type="EMBL" id="KV440998">
    <property type="protein sequence ID" value="OAD67648.1"/>
    <property type="molecule type" value="Genomic_DNA"/>
</dbReference>
<dbReference type="AlphaFoldDB" id="A0A162N1W0"/>
<dbReference type="RefSeq" id="XP_018285688.1">
    <property type="nucleotide sequence ID" value="XM_018432617.1"/>
</dbReference>
<evidence type="ECO:0000256" key="1">
    <source>
        <dbReference type="SAM" id="MobiDB-lite"/>
    </source>
</evidence>